<evidence type="ECO:0000259" key="9">
    <source>
        <dbReference type="Pfam" id="PF21708"/>
    </source>
</evidence>
<keyword evidence="5" id="KW-0325">Glycoprotein</keyword>
<keyword evidence="1" id="KW-0732">Signal</keyword>
<dbReference type="PANTHER" id="PTHR15172:SF1">
    <property type="entry name" value="GALACTOCEREBROSIDASE"/>
    <property type="match status" value="1"/>
</dbReference>
<keyword evidence="2" id="KW-0378">Hydrolase</keyword>
<proteinExistence type="predicted"/>
<evidence type="ECO:0008006" key="12">
    <source>
        <dbReference type="Google" id="ProtNLM"/>
    </source>
</evidence>
<dbReference type="Pfam" id="PF17387">
    <property type="entry name" value="Glyco_hydro_59M"/>
    <property type="match status" value="1"/>
</dbReference>
<evidence type="ECO:0000313" key="10">
    <source>
        <dbReference type="EMBL" id="MEQ2184517.1"/>
    </source>
</evidence>
<name>A0ABV0PLY5_9TELE</name>
<evidence type="ECO:0000256" key="2">
    <source>
        <dbReference type="ARBA" id="ARBA00022801"/>
    </source>
</evidence>
<evidence type="ECO:0000256" key="4">
    <source>
        <dbReference type="ARBA" id="ARBA00023157"/>
    </source>
</evidence>
<keyword evidence="11" id="KW-1185">Reference proteome</keyword>
<dbReference type="SUPFAM" id="SSF51445">
    <property type="entry name" value="(Trans)glycosidases"/>
    <property type="match status" value="1"/>
</dbReference>
<dbReference type="InterPro" id="IPR049161">
    <property type="entry name" value="GH59_cat"/>
</dbReference>
<dbReference type="PRINTS" id="PR00850">
    <property type="entry name" value="GLHYDRLASE59"/>
</dbReference>
<evidence type="ECO:0000259" key="7">
    <source>
        <dbReference type="Pfam" id="PF02057"/>
    </source>
</evidence>
<dbReference type="InterPro" id="IPR035394">
    <property type="entry name" value="Glyco_hydro_59_dom"/>
</dbReference>
<feature type="domain" description="Glycosyl hydrolase family 59 catalytic" evidence="7">
    <location>
        <begin position="1"/>
        <end position="98"/>
    </location>
</feature>
<evidence type="ECO:0000256" key="6">
    <source>
        <dbReference type="ARBA" id="ARBA00023295"/>
    </source>
</evidence>
<dbReference type="InterPro" id="IPR017853">
    <property type="entry name" value="GH"/>
</dbReference>
<gene>
    <name evidence="10" type="ORF">GOODEAATRI_008775</name>
</gene>
<dbReference type="PANTHER" id="PTHR15172">
    <property type="entry name" value="GALACTOCEREBROSIDASE"/>
    <property type="match status" value="1"/>
</dbReference>
<dbReference type="Gene3D" id="3.20.20.80">
    <property type="entry name" value="Glycosidases"/>
    <property type="match status" value="1"/>
</dbReference>
<comment type="caution">
    <text evidence="10">The sequence shown here is derived from an EMBL/GenBank/DDBJ whole genome shotgun (WGS) entry which is preliminary data.</text>
</comment>
<evidence type="ECO:0000256" key="1">
    <source>
        <dbReference type="ARBA" id="ARBA00022729"/>
    </source>
</evidence>
<organism evidence="10 11">
    <name type="scientific">Goodea atripinnis</name>
    <dbReference type="NCBI Taxonomy" id="208336"/>
    <lineage>
        <taxon>Eukaryota</taxon>
        <taxon>Metazoa</taxon>
        <taxon>Chordata</taxon>
        <taxon>Craniata</taxon>
        <taxon>Vertebrata</taxon>
        <taxon>Euteleostomi</taxon>
        <taxon>Actinopterygii</taxon>
        <taxon>Neopterygii</taxon>
        <taxon>Teleostei</taxon>
        <taxon>Neoteleostei</taxon>
        <taxon>Acanthomorphata</taxon>
        <taxon>Ovalentaria</taxon>
        <taxon>Atherinomorphae</taxon>
        <taxon>Cyprinodontiformes</taxon>
        <taxon>Goodeidae</taxon>
        <taxon>Goodea</taxon>
    </lineage>
</organism>
<dbReference type="Proteomes" id="UP001476798">
    <property type="component" value="Unassembled WGS sequence"/>
</dbReference>
<evidence type="ECO:0000256" key="5">
    <source>
        <dbReference type="ARBA" id="ARBA00023180"/>
    </source>
</evidence>
<dbReference type="InterPro" id="IPR049162">
    <property type="entry name" value="GH59_C"/>
</dbReference>
<protein>
    <recommendedName>
        <fullName evidence="12">Glycosyl hydrolase family 59 central domain-containing protein</fullName>
    </recommendedName>
</protein>
<feature type="domain" description="Glycosyl hydrolase family 59 C-terminal lectin" evidence="9">
    <location>
        <begin position="188"/>
        <end position="236"/>
    </location>
</feature>
<accession>A0ABV0PLY5</accession>
<sequence>AHYPGTTTVPQALKTQKKLWSSEDYSTFNDEVGGGCWARILNQNYVNGQMTATISWNLVASYYEELPFGRDGLMTAQEPWSGNYVVESPIWITAHSTQFTQPGWTYLKTVGHLSQGGSYVALTDGYGNLTVVIETMVSWLLSLTAHDHSICIRPPLPPFNVTSQNATFQLKGSFVRNPPFSEAPNFADQTGVFEYYINLTDPGPHAFTLRQVVTERPITWAADSDQTVSVIGDYLW</sequence>
<keyword evidence="6" id="KW-0326">Glycosidase</keyword>
<feature type="non-terminal residue" evidence="10">
    <location>
        <position position="1"/>
    </location>
</feature>
<dbReference type="Pfam" id="PF02057">
    <property type="entry name" value="Glyco_hydro_59"/>
    <property type="match status" value="1"/>
</dbReference>
<evidence type="ECO:0000259" key="8">
    <source>
        <dbReference type="Pfam" id="PF17387"/>
    </source>
</evidence>
<dbReference type="InterPro" id="IPR001286">
    <property type="entry name" value="Glyco_hydro_59"/>
</dbReference>
<evidence type="ECO:0000256" key="3">
    <source>
        <dbReference type="ARBA" id="ARBA00023098"/>
    </source>
</evidence>
<keyword evidence="4" id="KW-1015">Disulfide bond</keyword>
<keyword evidence="3" id="KW-0443">Lipid metabolism</keyword>
<reference evidence="10 11" key="1">
    <citation type="submission" date="2021-06" db="EMBL/GenBank/DDBJ databases">
        <authorList>
            <person name="Palmer J.M."/>
        </authorList>
    </citation>
    <scope>NUCLEOTIDE SEQUENCE [LARGE SCALE GENOMIC DNA]</scope>
    <source>
        <strain evidence="10 11">GA_2019</strain>
        <tissue evidence="10">Muscle</tissue>
    </source>
</reference>
<feature type="domain" description="Glycosyl hydrolase family 59 central" evidence="8">
    <location>
        <begin position="106"/>
        <end position="175"/>
    </location>
</feature>
<evidence type="ECO:0000313" key="11">
    <source>
        <dbReference type="Proteomes" id="UP001476798"/>
    </source>
</evidence>
<dbReference type="EMBL" id="JAHRIO010080437">
    <property type="protein sequence ID" value="MEQ2184517.1"/>
    <property type="molecule type" value="Genomic_DNA"/>
</dbReference>
<dbReference type="Pfam" id="PF21708">
    <property type="entry name" value="Glyco_hydro_59_C"/>
    <property type="match status" value="1"/>
</dbReference>